<evidence type="ECO:0000313" key="2">
    <source>
        <dbReference type="Proteomes" id="UP001227126"/>
    </source>
</evidence>
<dbReference type="Pfam" id="PF20137">
    <property type="entry name" value="BubE"/>
    <property type="match status" value="1"/>
</dbReference>
<dbReference type="RefSeq" id="WP_284487417.1">
    <property type="nucleotide sequence ID" value="NZ_JASNJE010000039.1"/>
</dbReference>
<reference evidence="1 2" key="1">
    <citation type="submission" date="2023-05" db="EMBL/GenBank/DDBJ databases">
        <title>Sedimentitalea sp. nov. JM2-8.</title>
        <authorList>
            <person name="Huang J."/>
        </authorList>
    </citation>
    <scope>NUCLEOTIDE SEQUENCE [LARGE SCALE GENOMIC DNA]</scope>
    <source>
        <strain evidence="1 2">JM2-8</strain>
    </source>
</reference>
<organism evidence="1 2">
    <name type="scientific">Sedimentitalea xiamensis</name>
    <dbReference type="NCBI Taxonomy" id="3050037"/>
    <lineage>
        <taxon>Bacteria</taxon>
        <taxon>Pseudomonadati</taxon>
        <taxon>Pseudomonadota</taxon>
        <taxon>Alphaproteobacteria</taxon>
        <taxon>Rhodobacterales</taxon>
        <taxon>Paracoccaceae</taxon>
        <taxon>Sedimentitalea</taxon>
    </lineage>
</organism>
<gene>
    <name evidence="1" type="ORF">QO034_20660</name>
</gene>
<dbReference type="Proteomes" id="UP001227126">
    <property type="component" value="Unassembled WGS sequence"/>
</dbReference>
<sequence>MTIKKITHRFVEAIPENLEDGVLYLAMDYATAIHKCACGCGREVVTPLSPTDWKMSYDGVSISLAPSIGNWSFPCRSHYWIKHNDIRWAGDMSNEAISAGRDSDRRAKGRYFNPPEAAAPEAEVAPASGLWHTVRSWFSGK</sequence>
<keyword evidence="2" id="KW-1185">Reference proteome</keyword>
<dbReference type="EMBL" id="JASNJE010000039">
    <property type="protein sequence ID" value="MDK3075491.1"/>
    <property type="molecule type" value="Genomic_DNA"/>
</dbReference>
<name>A0ABT7FK14_9RHOB</name>
<protein>
    <submittedName>
        <fullName evidence="1">DUF6527 family protein</fullName>
    </submittedName>
</protein>
<accession>A0ABT7FK14</accession>
<dbReference type="InterPro" id="IPR045384">
    <property type="entry name" value="DUF6527"/>
</dbReference>
<evidence type="ECO:0000313" key="1">
    <source>
        <dbReference type="EMBL" id="MDK3075491.1"/>
    </source>
</evidence>
<comment type="caution">
    <text evidence="1">The sequence shown here is derived from an EMBL/GenBank/DDBJ whole genome shotgun (WGS) entry which is preliminary data.</text>
</comment>
<proteinExistence type="predicted"/>